<evidence type="ECO:0000259" key="10">
    <source>
        <dbReference type="Pfam" id="PF06144"/>
    </source>
</evidence>
<organism evidence="12 13">
    <name type="scientific">Marinobacterium stanieri</name>
    <dbReference type="NCBI Taxonomy" id="49186"/>
    <lineage>
        <taxon>Bacteria</taxon>
        <taxon>Pseudomonadati</taxon>
        <taxon>Pseudomonadota</taxon>
        <taxon>Gammaproteobacteria</taxon>
        <taxon>Oceanospirillales</taxon>
        <taxon>Oceanospirillaceae</taxon>
        <taxon>Marinobacterium</taxon>
    </lineage>
</organism>
<feature type="domain" description="DNA polymerase III delta N-terminal" evidence="10">
    <location>
        <begin position="23"/>
        <end position="140"/>
    </location>
</feature>
<dbReference type="NCBIfam" id="TIGR01128">
    <property type="entry name" value="holA"/>
    <property type="match status" value="1"/>
</dbReference>
<dbReference type="GO" id="GO:0009360">
    <property type="term" value="C:DNA polymerase III complex"/>
    <property type="evidence" value="ECO:0007669"/>
    <property type="project" value="UniProtKB-UniRule"/>
</dbReference>
<evidence type="ECO:0000256" key="9">
    <source>
        <dbReference type="NCBIfam" id="TIGR01128"/>
    </source>
</evidence>
<evidence type="ECO:0000256" key="8">
    <source>
        <dbReference type="ARBA" id="ARBA00049244"/>
    </source>
</evidence>
<feature type="domain" description="DNA polymerase III subunit delta C-terminal" evidence="11">
    <location>
        <begin position="217"/>
        <end position="336"/>
    </location>
</feature>
<keyword evidence="6" id="KW-0239">DNA-directed DNA polymerase</keyword>
<dbReference type="Gene3D" id="1.10.8.60">
    <property type="match status" value="1"/>
</dbReference>
<accession>A0A1N6V888</accession>
<dbReference type="Pfam" id="PF14840">
    <property type="entry name" value="DNA_pol3_delt_C"/>
    <property type="match status" value="1"/>
</dbReference>
<dbReference type="Proteomes" id="UP000186895">
    <property type="component" value="Unassembled WGS sequence"/>
</dbReference>
<comment type="similarity">
    <text evidence="7">Belongs to the DNA polymerase HolA subunit family.</text>
</comment>
<dbReference type="InterPro" id="IPR027417">
    <property type="entry name" value="P-loop_NTPase"/>
</dbReference>
<evidence type="ECO:0000259" key="11">
    <source>
        <dbReference type="Pfam" id="PF14840"/>
    </source>
</evidence>
<dbReference type="AlphaFoldDB" id="A0A1N6V888"/>
<reference evidence="12 13" key="1">
    <citation type="submission" date="2017-01" db="EMBL/GenBank/DDBJ databases">
        <authorList>
            <person name="Mah S.A."/>
            <person name="Swanson W.J."/>
            <person name="Moy G.W."/>
            <person name="Vacquier V.D."/>
        </authorList>
    </citation>
    <scope>NUCLEOTIDE SEQUENCE [LARGE SCALE GENOMIC DNA]</scope>
    <source>
        <strain evidence="12 13">DSM 7027</strain>
    </source>
</reference>
<sequence length="346" mass="38672">MKTRADQLDAQLKRLSSPPPVFMVTGDEPLQHAESCDSIRRYLRDDGFTEREVMHVDAQFSWESLLESANALSLFAERKIIEVRLGSQKLDKKASGLLQRYLDNPAPDNVVLILADRLDAGAKKSAWFKQVEKAGVVVEIWPIDVDQLPGWVNQRAKRLGLELTADAVQLLTSRIEGNLLAARQELDKLSLLYANQTIDAEQVIEAVADSSRFDIFALSDAVLHRDPARCQKILLVLRQEGVEATLVLWALSREIRTLLNVQRGLASGVNYDTLCQREKVWGKRKALVRKASQQTPASQLESLLGLCQDVDQAIKGQLKTDPWLLLSVLTLELSGCQLNLPRPIHG</sequence>
<comment type="catalytic activity">
    <reaction evidence="8">
        <text>DNA(n) + a 2'-deoxyribonucleoside 5'-triphosphate = DNA(n+1) + diphosphate</text>
        <dbReference type="Rhea" id="RHEA:22508"/>
        <dbReference type="Rhea" id="RHEA-COMP:17339"/>
        <dbReference type="Rhea" id="RHEA-COMP:17340"/>
        <dbReference type="ChEBI" id="CHEBI:33019"/>
        <dbReference type="ChEBI" id="CHEBI:61560"/>
        <dbReference type="ChEBI" id="CHEBI:173112"/>
        <dbReference type="EC" id="2.7.7.7"/>
    </reaction>
</comment>
<dbReference type="EC" id="2.7.7.7" evidence="1 9"/>
<evidence type="ECO:0000256" key="7">
    <source>
        <dbReference type="ARBA" id="ARBA00034754"/>
    </source>
</evidence>
<keyword evidence="4" id="KW-0548">Nucleotidyltransferase</keyword>
<dbReference type="PANTHER" id="PTHR34388:SF1">
    <property type="entry name" value="DNA POLYMERASE III SUBUNIT DELTA"/>
    <property type="match status" value="1"/>
</dbReference>
<keyword evidence="5" id="KW-0235">DNA replication</keyword>
<dbReference type="Gene3D" id="3.40.50.300">
    <property type="entry name" value="P-loop containing nucleotide triphosphate hydrolases"/>
    <property type="match status" value="1"/>
</dbReference>
<keyword evidence="13" id="KW-1185">Reference proteome</keyword>
<evidence type="ECO:0000256" key="1">
    <source>
        <dbReference type="ARBA" id="ARBA00012417"/>
    </source>
</evidence>
<dbReference type="STRING" id="49186.SAMN05421647_10890"/>
<dbReference type="GO" id="GO:0006261">
    <property type="term" value="P:DNA-templated DNA replication"/>
    <property type="evidence" value="ECO:0007669"/>
    <property type="project" value="TreeGrafter"/>
</dbReference>
<dbReference type="PANTHER" id="PTHR34388">
    <property type="entry name" value="DNA POLYMERASE III SUBUNIT DELTA"/>
    <property type="match status" value="1"/>
</dbReference>
<dbReference type="SUPFAM" id="SSF48019">
    <property type="entry name" value="post-AAA+ oligomerization domain-like"/>
    <property type="match status" value="1"/>
</dbReference>
<dbReference type="RefSeq" id="WP_076464404.1">
    <property type="nucleotide sequence ID" value="NZ_FTMN01000008.1"/>
</dbReference>
<dbReference type="Pfam" id="PF06144">
    <property type="entry name" value="DNA_pol3_delta"/>
    <property type="match status" value="1"/>
</dbReference>
<dbReference type="InterPro" id="IPR010372">
    <property type="entry name" value="DNA_pol3_delta_N"/>
</dbReference>
<evidence type="ECO:0000256" key="6">
    <source>
        <dbReference type="ARBA" id="ARBA00022932"/>
    </source>
</evidence>
<evidence type="ECO:0000256" key="5">
    <source>
        <dbReference type="ARBA" id="ARBA00022705"/>
    </source>
</evidence>
<dbReference type="EMBL" id="FTMN01000008">
    <property type="protein sequence ID" value="SIQ73939.1"/>
    <property type="molecule type" value="Genomic_DNA"/>
</dbReference>
<evidence type="ECO:0000313" key="12">
    <source>
        <dbReference type="EMBL" id="SIQ73939.1"/>
    </source>
</evidence>
<evidence type="ECO:0000256" key="2">
    <source>
        <dbReference type="ARBA" id="ARBA00017703"/>
    </source>
</evidence>
<dbReference type="InterPro" id="IPR008921">
    <property type="entry name" value="DNA_pol3_clamp-load_cplx_C"/>
</dbReference>
<proteinExistence type="inferred from homology"/>
<dbReference type="CDD" id="cd18138">
    <property type="entry name" value="HLD_clamp_pol_III_delta"/>
    <property type="match status" value="1"/>
</dbReference>
<protein>
    <recommendedName>
        <fullName evidence="2 9">DNA polymerase III subunit delta</fullName>
        <ecNumber evidence="1 9">2.7.7.7</ecNumber>
    </recommendedName>
</protein>
<dbReference type="eggNOG" id="COG1466">
    <property type="taxonomic scope" value="Bacteria"/>
</dbReference>
<evidence type="ECO:0000313" key="13">
    <source>
        <dbReference type="Proteomes" id="UP000186895"/>
    </source>
</evidence>
<keyword evidence="3" id="KW-0808">Transferase</keyword>
<dbReference type="SUPFAM" id="SSF52540">
    <property type="entry name" value="P-loop containing nucleoside triphosphate hydrolases"/>
    <property type="match status" value="1"/>
</dbReference>
<evidence type="ECO:0000256" key="3">
    <source>
        <dbReference type="ARBA" id="ARBA00022679"/>
    </source>
</evidence>
<gene>
    <name evidence="12" type="ORF">SAMN05421647_10890</name>
</gene>
<dbReference type="GO" id="GO:0003887">
    <property type="term" value="F:DNA-directed DNA polymerase activity"/>
    <property type="evidence" value="ECO:0007669"/>
    <property type="project" value="UniProtKB-UniRule"/>
</dbReference>
<dbReference type="GO" id="GO:0003677">
    <property type="term" value="F:DNA binding"/>
    <property type="evidence" value="ECO:0007669"/>
    <property type="project" value="InterPro"/>
</dbReference>
<dbReference type="InterPro" id="IPR005790">
    <property type="entry name" value="DNA_polIII_delta"/>
</dbReference>
<name>A0A1N6V888_9GAMM</name>
<dbReference type="InterPro" id="IPR032780">
    <property type="entry name" value="DNA_pol3_delt_C"/>
</dbReference>
<evidence type="ECO:0000256" key="4">
    <source>
        <dbReference type="ARBA" id="ARBA00022695"/>
    </source>
</evidence>
<dbReference type="Gene3D" id="1.20.272.10">
    <property type="match status" value="1"/>
</dbReference>